<dbReference type="EMBL" id="BAABEY010000033">
    <property type="protein sequence ID" value="GAA4445290.1"/>
    <property type="molecule type" value="Genomic_DNA"/>
</dbReference>
<proteinExistence type="predicted"/>
<accession>A0ABP8M9V0</accession>
<evidence type="ECO:0000313" key="2">
    <source>
        <dbReference type="Proteomes" id="UP001501508"/>
    </source>
</evidence>
<gene>
    <name evidence="1" type="ORF">GCM10023091_36740</name>
</gene>
<dbReference type="Proteomes" id="UP001501508">
    <property type="component" value="Unassembled WGS sequence"/>
</dbReference>
<comment type="caution">
    <text evidence="1">The sequence shown here is derived from an EMBL/GenBank/DDBJ whole genome shotgun (WGS) entry which is preliminary data.</text>
</comment>
<keyword evidence="2" id="KW-1185">Reference proteome</keyword>
<name>A0ABP8M9V0_9BACT</name>
<organism evidence="1 2">
    <name type="scientific">Ravibacter arvi</name>
    <dbReference type="NCBI Taxonomy" id="2051041"/>
    <lineage>
        <taxon>Bacteria</taxon>
        <taxon>Pseudomonadati</taxon>
        <taxon>Bacteroidota</taxon>
        <taxon>Cytophagia</taxon>
        <taxon>Cytophagales</taxon>
        <taxon>Spirosomataceae</taxon>
        <taxon>Ravibacter</taxon>
    </lineage>
</organism>
<evidence type="ECO:0000313" key="1">
    <source>
        <dbReference type="EMBL" id="GAA4445290.1"/>
    </source>
</evidence>
<sequence length="144" mass="17066">MHVARFGGIAEAFFKNAAASTLRRKRRYTNEIVSKAERVVLNSREFLKIKWDSDLHDRVIERIARGLFYYHYSARVPDSYRVKAQWFNKEPDWEIHEEIQIFSIANGEFKYGVLKVEESADSIWLFEFYKSHWASAIIADNIED</sequence>
<reference evidence="2" key="1">
    <citation type="journal article" date="2019" name="Int. J. Syst. Evol. Microbiol.">
        <title>The Global Catalogue of Microorganisms (GCM) 10K type strain sequencing project: providing services to taxonomists for standard genome sequencing and annotation.</title>
        <authorList>
            <consortium name="The Broad Institute Genomics Platform"/>
            <consortium name="The Broad Institute Genome Sequencing Center for Infectious Disease"/>
            <person name="Wu L."/>
            <person name="Ma J."/>
        </authorList>
    </citation>
    <scope>NUCLEOTIDE SEQUENCE [LARGE SCALE GENOMIC DNA]</scope>
    <source>
        <strain evidence="2">JCM 31920</strain>
    </source>
</reference>
<protein>
    <submittedName>
        <fullName evidence="1">Uncharacterized protein</fullName>
    </submittedName>
</protein>